<reference evidence="8 9" key="1">
    <citation type="submission" date="2020-07" db="EMBL/GenBank/DDBJ databases">
        <title>Facklamia lactis sp. nov., isolated from raw milk.</title>
        <authorList>
            <person name="Doll E.V."/>
            <person name="Huptas C."/>
            <person name="Staib L."/>
            <person name="Wenning M."/>
            <person name="Scherer S."/>
        </authorList>
    </citation>
    <scope>NUCLEOTIDE SEQUENCE [LARGE SCALE GENOMIC DNA]</scope>
    <source>
        <strain evidence="8 9">DSM 111018</strain>
    </source>
</reference>
<dbReference type="RefSeq" id="WP_197114253.1">
    <property type="nucleotide sequence ID" value="NZ_JACBXQ010000001.1"/>
</dbReference>
<comment type="caution">
    <text evidence="8">The sequence shown here is derived from an EMBL/GenBank/DDBJ whole genome shotgun (WGS) entry which is preliminary data.</text>
</comment>
<keyword evidence="5 7" id="KW-1133">Transmembrane helix</keyword>
<feature type="transmembrane region" description="Helical" evidence="7">
    <location>
        <begin position="131"/>
        <end position="152"/>
    </location>
</feature>
<evidence type="ECO:0000256" key="3">
    <source>
        <dbReference type="ARBA" id="ARBA00022475"/>
    </source>
</evidence>
<name>A0ABS0LNK0_9LACT</name>
<feature type="transmembrane region" description="Helical" evidence="7">
    <location>
        <begin position="275"/>
        <end position="299"/>
    </location>
</feature>
<feature type="transmembrane region" description="Helical" evidence="7">
    <location>
        <begin position="164"/>
        <end position="186"/>
    </location>
</feature>
<dbReference type="Proteomes" id="UP000721415">
    <property type="component" value="Unassembled WGS sequence"/>
</dbReference>
<dbReference type="PANTHER" id="PTHR42925">
    <property type="entry name" value="MULTIDRUG AND TOXIN EFFLUX PROTEIN MATE FAMILY"/>
    <property type="match status" value="1"/>
</dbReference>
<evidence type="ECO:0000256" key="4">
    <source>
        <dbReference type="ARBA" id="ARBA00022692"/>
    </source>
</evidence>
<keyword evidence="3" id="KW-1003">Cell membrane</keyword>
<dbReference type="NCBIfam" id="TIGR00797">
    <property type="entry name" value="matE"/>
    <property type="match status" value="1"/>
</dbReference>
<dbReference type="InterPro" id="IPR002528">
    <property type="entry name" value="MATE_fam"/>
</dbReference>
<accession>A0ABS0LNK0</accession>
<evidence type="ECO:0000313" key="9">
    <source>
        <dbReference type="Proteomes" id="UP000721415"/>
    </source>
</evidence>
<dbReference type="InterPro" id="IPR047135">
    <property type="entry name" value="YsiQ"/>
</dbReference>
<keyword evidence="6 7" id="KW-0472">Membrane</keyword>
<sequence>MSLQVKAIRQDYLSLLWPLLVEQVFMMLIGNVNVYLFSLYSDQAVAAIGISDQVLVIGTMFMGIISLGSTILFLQNAEERRKLQVQGIARQTLFLNLTLGFMIIITTSLFADQIMKWMNTPEDIYDLAVLYLKIVSYSLVFQAISTSVSALLRSFGKVQAAMLLSIATTLLVIAGNALVVLAPFGLVTNTLLGIAVATVMSRLIGAILSILCLRHLLPNIWQGIFRHHQRDWAYAKDILKLGIPSGMENVSYNFSQTIITAIIASLGSVEISARIYTTAITSIVFTLSVAAGQAGQVIIGRLMRKNLFKEVKRFSLENLACFMGLAFVLNLGIALASSWILNIFTSDPKIIGLVTSLLWMNAIYDPCRVGNEIIIASLNVMGDVRYPVVMALIVTYCFTIPAAYLFGKVWQVGLMAIWIVFILDEGLRLGLFIRRWVRGDWAQQALNFQKGEAE</sequence>
<feature type="transmembrane region" description="Helical" evidence="7">
    <location>
        <begin position="93"/>
        <end position="111"/>
    </location>
</feature>
<feature type="transmembrane region" description="Helical" evidence="7">
    <location>
        <begin position="192"/>
        <end position="217"/>
    </location>
</feature>
<feature type="transmembrane region" description="Helical" evidence="7">
    <location>
        <begin position="412"/>
        <end position="433"/>
    </location>
</feature>
<dbReference type="Pfam" id="PF01554">
    <property type="entry name" value="MatE"/>
    <property type="match status" value="2"/>
</dbReference>
<organism evidence="8 9">
    <name type="scientific">Facklamia lactis</name>
    <dbReference type="NCBI Taxonomy" id="2749967"/>
    <lineage>
        <taxon>Bacteria</taxon>
        <taxon>Bacillati</taxon>
        <taxon>Bacillota</taxon>
        <taxon>Bacilli</taxon>
        <taxon>Lactobacillales</taxon>
        <taxon>Aerococcaceae</taxon>
        <taxon>Facklamia</taxon>
    </lineage>
</organism>
<comment type="subcellular location">
    <subcellularLocation>
        <location evidence="1">Cell membrane</location>
        <topology evidence="1">Multi-pass membrane protein</topology>
    </subcellularLocation>
</comment>
<dbReference type="InterPro" id="IPR048279">
    <property type="entry name" value="MdtK-like"/>
</dbReference>
<gene>
    <name evidence="8" type="ORF">HZY91_02235</name>
</gene>
<keyword evidence="2" id="KW-0813">Transport</keyword>
<evidence type="ECO:0000256" key="5">
    <source>
        <dbReference type="ARBA" id="ARBA00022989"/>
    </source>
</evidence>
<evidence type="ECO:0000256" key="6">
    <source>
        <dbReference type="ARBA" id="ARBA00023136"/>
    </source>
</evidence>
<feature type="transmembrane region" description="Helical" evidence="7">
    <location>
        <begin position="12"/>
        <end position="34"/>
    </location>
</feature>
<evidence type="ECO:0000256" key="7">
    <source>
        <dbReference type="SAM" id="Phobius"/>
    </source>
</evidence>
<feature type="transmembrane region" description="Helical" evidence="7">
    <location>
        <begin position="319"/>
        <end position="344"/>
    </location>
</feature>
<evidence type="ECO:0000256" key="1">
    <source>
        <dbReference type="ARBA" id="ARBA00004651"/>
    </source>
</evidence>
<dbReference type="CDD" id="cd13134">
    <property type="entry name" value="MATE_like_8"/>
    <property type="match status" value="1"/>
</dbReference>
<evidence type="ECO:0000256" key="2">
    <source>
        <dbReference type="ARBA" id="ARBA00022448"/>
    </source>
</evidence>
<proteinExistence type="predicted"/>
<feature type="transmembrane region" description="Helical" evidence="7">
    <location>
        <begin position="54"/>
        <end position="73"/>
    </location>
</feature>
<dbReference type="EMBL" id="JACBXQ010000001">
    <property type="protein sequence ID" value="MBG9985709.1"/>
    <property type="molecule type" value="Genomic_DNA"/>
</dbReference>
<keyword evidence="4 7" id="KW-0812">Transmembrane</keyword>
<feature type="transmembrane region" description="Helical" evidence="7">
    <location>
        <begin position="388"/>
        <end position="406"/>
    </location>
</feature>
<evidence type="ECO:0000313" key="8">
    <source>
        <dbReference type="EMBL" id="MBG9985709.1"/>
    </source>
</evidence>
<protein>
    <submittedName>
        <fullName evidence="8">MATE family efflux transporter</fullName>
    </submittedName>
</protein>
<dbReference type="PANTHER" id="PTHR42925:SF1">
    <property type="entry name" value="VIRULENCE FACTOR MVIN"/>
    <property type="match status" value="1"/>
</dbReference>
<dbReference type="PRINTS" id="PR00173">
    <property type="entry name" value="EDTRNSPORT"/>
</dbReference>
<keyword evidence="9" id="KW-1185">Reference proteome</keyword>
<dbReference type="PIRSF" id="PIRSF006603">
    <property type="entry name" value="DinF"/>
    <property type="match status" value="1"/>
</dbReference>